<proteinExistence type="predicted"/>
<evidence type="ECO:0000256" key="1">
    <source>
        <dbReference type="SAM" id="Phobius"/>
    </source>
</evidence>
<gene>
    <name evidence="2" type="ORF">CDEB00056_LOCUS3230</name>
</gene>
<keyword evidence="1" id="KW-0472">Membrane</keyword>
<dbReference type="SUPFAM" id="SSF53448">
    <property type="entry name" value="Nucleotide-diphospho-sugar transferases"/>
    <property type="match status" value="1"/>
</dbReference>
<dbReference type="InterPro" id="IPR029044">
    <property type="entry name" value="Nucleotide-diphossugar_trans"/>
</dbReference>
<evidence type="ECO:0008006" key="3">
    <source>
        <dbReference type="Google" id="ProtNLM"/>
    </source>
</evidence>
<dbReference type="Pfam" id="PF01501">
    <property type="entry name" value="Glyco_transf_8"/>
    <property type="match status" value="1"/>
</dbReference>
<dbReference type="EMBL" id="HBIO01004688">
    <property type="protein sequence ID" value="CAE0458389.1"/>
    <property type="molecule type" value="Transcribed_RNA"/>
</dbReference>
<dbReference type="Gene3D" id="3.90.550.10">
    <property type="entry name" value="Spore Coat Polysaccharide Biosynthesis Protein SpsA, Chain A"/>
    <property type="match status" value="1"/>
</dbReference>
<name>A0A7S3PWZ2_9STRA</name>
<evidence type="ECO:0000313" key="2">
    <source>
        <dbReference type="EMBL" id="CAE0458389.1"/>
    </source>
</evidence>
<dbReference type="GO" id="GO:0016757">
    <property type="term" value="F:glycosyltransferase activity"/>
    <property type="evidence" value="ECO:0007669"/>
    <property type="project" value="InterPro"/>
</dbReference>
<dbReference type="PANTHER" id="PTHR11183">
    <property type="entry name" value="GLYCOGENIN SUBFAMILY MEMBER"/>
    <property type="match status" value="1"/>
</dbReference>
<reference evidence="2" key="1">
    <citation type="submission" date="2021-01" db="EMBL/GenBank/DDBJ databases">
        <authorList>
            <person name="Corre E."/>
            <person name="Pelletier E."/>
            <person name="Niang G."/>
            <person name="Scheremetjew M."/>
            <person name="Finn R."/>
            <person name="Kale V."/>
            <person name="Holt S."/>
            <person name="Cochrane G."/>
            <person name="Meng A."/>
            <person name="Brown T."/>
            <person name="Cohen L."/>
        </authorList>
    </citation>
    <scope>NUCLEOTIDE SEQUENCE</scope>
    <source>
        <strain evidence="2">MM31A-1</strain>
    </source>
</reference>
<keyword evidence="1" id="KW-0812">Transmembrane</keyword>
<organism evidence="2">
    <name type="scientific">Chaetoceros debilis</name>
    <dbReference type="NCBI Taxonomy" id="122233"/>
    <lineage>
        <taxon>Eukaryota</taxon>
        <taxon>Sar</taxon>
        <taxon>Stramenopiles</taxon>
        <taxon>Ochrophyta</taxon>
        <taxon>Bacillariophyta</taxon>
        <taxon>Coscinodiscophyceae</taxon>
        <taxon>Chaetocerotophycidae</taxon>
        <taxon>Chaetocerotales</taxon>
        <taxon>Chaetocerotaceae</taxon>
        <taxon>Chaetoceros</taxon>
    </lineage>
</organism>
<dbReference type="InterPro" id="IPR002495">
    <property type="entry name" value="Glyco_trans_8"/>
</dbReference>
<keyword evidence="1" id="KW-1133">Transmembrane helix</keyword>
<dbReference type="InterPro" id="IPR050587">
    <property type="entry name" value="GNT1/Glycosyltrans_8"/>
</dbReference>
<protein>
    <recommendedName>
        <fullName evidence="3">Hexosyltransferase</fullName>
    </recommendedName>
</protein>
<sequence>MKVVTILRLVFATMVLFYLTILYPYFGNSISSEEQQIEFIENLSSSANSNNNSIDTNSSPQVVDLNNTSEHILPAPPAEELRTHHHCLNSDFVPKASKAVWTMLNDNMAYTRGAVKMGRGVKTHTQTPIDLVVMELQSKPLSDALWKELKAVGFMRCTVESIPAPEKTRHDLKEKFAVLHVWAMTVYETVLFIDADTFVQNSLDDLINTDLKAKGKTIGVTKDIRGGKWVETFNSGVLLLHPDRQEHDRLIELLRSGIQFEFIMSDQGFLNEVYAKDWHEIGFLNNANLALYRFQREFWDQHKLEDINIIHYTMQKPWKCQSKGPYGPICDVWINAP</sequence>
<accession>A0A7S3PWZ2</accession>
<feature type="transmembrane region" description="Helical" evidence="1">
    <location>
        <begin position="7"/>
        <end position="26"/>
    </location>
</feature>
<dbReference type="AlphaFoldDB" id="A0A7S3PWZ2"/>